<keyword evidence="1" id="KW-0732">Signal</keyword>
<protein>
    <submittedName>
        <fullName evidence="2">Uncharacterized protein</fullName>
    </submittedName>
</protein>
<feature type="signal peptide" evidence="1">
    <location>
        <begin position="1"/>
        <end position="22"/>
    </location>
</feature>
<keyword evidence="3" id="KW-1185">Reference proteome</keyword>
<name>A0A1R3GN91_COCAP</name>
<reference evidence="2 3" key="1">
    <citation type="submission" date="2013-09" db="EMBL/GenBank/DDBJ databases">
        <title>Corchorus capsularis genome sequencing.</title>
        <authorList>
            <person name="Alam M."/>
            <person name="Haque M.S."/>
            <person name="Islam M.S."/>
            <person name="Emdad E.M."/>
            <person name="Islam M.M."/>
            <person name="Ahmed B."/>
            <person name="Halim A."/>
            <person name="Hossen Q.M.M."/>
            <person name="Hossain M.Z."/>
            <person name="Ahmed R."/>
            <person name="Khan M.M."/>
            <person name="Islam R."/>
            <person name="Rashid M.M."/>
            <person name="Khan S.A."/>
            <person name="Rahman M.S."/>
            <person name="Alam M."/>
        </authorList>
    </citation>
    <scope>NUCLEOTIDE SEQUENCE [LARGE SCALE GENOMIC DNA]</scope>
    <source>
        <strain evidence="3">cv. CVL-1</strain>
        <tissue evidence="2">Whole seedling</tissue>
    </source>
</reference>
<sequence>MSRRTLVMAIFLLWRALEMTKLLPPLMLGTMLMGNRQTPRMLLKATSLLLALNL</sequence>
<accession>A0A1R3GN91</accession>
<feature type="chain" id="PRO_5012661312" evidence="1">
    <location>
        <begin position="23"/>
        <end position="54"/>
    </location>
</feature>
<evidence type="ECO:0000313" key="3">
    <source>
        <dbReference type="Proteomes" id="UP000188268"/>
    </source>
</evidence>
<evidence type="ECO:0000256" key="1">
    <source>
        <dbReference type="SAM" id="SignalP"/>
    </source>
</evidence>
<dbReference type="Proteomes" id="UP000188268">
    <property type="component" value="Unassembled WGS sequence"/>
</dbReference>
<comment type="caution">
    <text evidence="2">The sequence shown here is derived from an EMBL/GenBank/DDBJ whole genome shotgun (WGS) entry which is preliminary data.</text>
</comment>
<dbReference type="EMBL" id="AWWV01013926">
    <property type="protein sequence ID" value="OMO59480.1"/>
    <property type="molecule type" value="Genomic_DNA"/>
</dbReference>
<proteinExistence type="predicted"/>
<gene>
    <name evidence="2" type="ORF">CCACVL1_24793</name>
</gene>
<dbReference type="Gramene" id="OMO59480">
    <property type="protein sequence ID" value="OMO59480"/>
    <property type="gene ID" value="CCACVL1_24793"/>
</dbReference>
<dbReference type="AlphaFoldDB" id="A0A1R3GN91"/>
<organism evidence="2 3">
    <name type="scientific">Corchorus capsularis</name>
    <name type="common">Jute</name>
    <dbReference type="NCBI Taxonomy" id="210143"/>
    <lineage>
        <taxon>Eukaryota</taxon>
        <taxon>Viridiplantae</taxon>
        <taxon>Streptophyta</taxon>
        <taxon>Embryophyta</taxon>
        <taxon>Tracheophyta</taxon>
        <taxon>Spermatophyta</taxon>
        <taxon>Magnoliopsida</taxon>
        <taxon>eudicotyledons</taxon>
        <taxon>Gunneridae</taxon>
        <taxon>Pentapetalae</taxon>
        <taxon>rosids</taxon>
        <taxon>malvids</taxon>
        <taxon>Malvales</taxon>
        <taxon>Malvaceae</taxon>
        <taxon>Grewioideae</taxon>
        <taxon>Apeibeae</taxon>
        <taxon>Corchorus</taxon>
    </lineage>
</organism>
<evidence type="ECO:0000313" key="2">
    <source>
        <dbReference type="EMBL" id="OMO59480.1"/>
    </source>
</evidence>